<dbReference type="AlphaFoldDB" id="A0A1V2LU49"/>
<evidence type="ECO:0000256" key="1">
    <source>
        <dbReference type="ARBA" id="ARBA00008434"/>
    </source>
</evidence>
<keyword evidence="2" id="KW-0689">Ribosomal protein</keyword>
<keyword evidence="3" id="KW-0687">Ribonucleoprotein</keyword>
<dbReference type="CDD" id="cd00353">
    <property type="entry name" value="Ribosomal_S15p_S13e"/>
    <property type="match status" value="1"/>
</dbReference>
<dbReference type="EMBL" id="CP028777">
    <property type="protein sequence ID" value="AWU78153.1"/>
    <property type="molecule type" value="Genomic_DNA"/>
</dbReference>
<dbReference type="PANTHER" id="PTHR23321">
    <property type="entry name" value="RIBOSOMAL PROTEIN S15, BACTERIAL AND ORGANELLAR"/>
    <property type="match status" value="1"/>
</dbReference>
<dbReference type="GO" id="GO:0003735">
    <property type="term" value="F:structural constituent of ribosome"/>
    <property type="evidence" value="ECO:0007669"/>
    <property type="project" value="InterPro"/>
</dbReference>
<evidence type="ECO:0000313" key="7">
    <source>
        <dbReference type="Proteomes" id="UP000189274"/>
    </source>
</evidence>
<protein>
    <recommendedName>
        <fullName evidence="10">37S ribosomal protein S28, mitochondrial</fullName>
    </recommendedName>
</protein>
<dbReference type="GO" id="GO:0006412">
    <property type="term" value="P:translation"/>
    <property type="evidence" value="ECO:0007669"/>
    <property type="project" value="InterPro"/>
</dbReference>
<dbReference type="HAMAP" id="MF_01343_B">
    <property type="entry name" value="Ribosomal_uS15_B"/>
    <property type="match status" value="1"/>
</dbReference>
<evidence type="ECO:0000313" key="5">
    <source>
        <dbReference type="EMBL" id="ONH77657.1"/>
    </source>
</evidence>
<dbReference type="InterPro" id="IPR005290">
    <property type="entry name" value="Ribosomal_uS15_bac-type"/>
</dbReference>
<dbReference type="GO" id="GO:0005737">
    <property type="term" value="C:cytoplasm"/>
    <property type="evidence" value="ECO:0007669"/>
    <property type="project" value="UniProtKB-ARBA"/>
</dbReference>
<dbReference type="EMBL" id="MQVM01000001">
    <property type="protein sequence ID" value="ONH77657.1"/>
    <property type="molecule type" value="Genomic_DNA"/>
</dbReference>
<name>A0A1V2LU49_PICKU</name>
<accession>A0A1V2LU49</accession>
<dbReference type="Pfam" id="PF00312">
    <property type="entry name" value="Ribosomal_S15"/>
    <property type="match status" value="1"/>
</dbReference>
<evidence type="ECO:0000313" key="9">
    <source>
        <dbReference type="Proteomes" id="UP000249293"/>
    </source>
</evidence>
<dbReference type="Proteomes" id="UP000189274">
    <property type="component" value="Unassembled WGS sequence"/>
</dbReference>
<dbReference type="NCBIfam" id="TIGR00952">
    <property type="entry name" value="S15_bact"/>
    <property type="match status" value="1"/>
</dbReference>
<dbReference type="GO" id="GO:0005840">
    <property type="term" value="C:ribosome"/>
    <property type="evidence" value="ECO:0007669"/>
    <property type="project" value="UniProtKB-KW"/>
</dbReference>
<dbReference type="Gene3D" id="1.10.287.10">
    <property type="entry name" value="S15/NS1, RNA-binding"/>
    <property type="match status" value="1"/>
</dbReference>
<dbReference type="InterPro" id="IPR000589">
    <property type="entry name" value="Ribosomal_uS15"/>
</dbReference>
<dbReference type="STRING" id="4909.A0A1V2LU49"/>
<evidence type="ECO:0000313" key="4">
    <source>
        <dbReference type="EMBL" id="AWU78153.1"/>
    </source>
</evidence>
<proteinExistence type="inferred from homology"/>
<evidence type="ECO:0000256" key="3">
    <source>
        <dbReference type="ARBA" id="ARBA00023274"/>
    </source>
</evidence>
<dbReference type="PANTHER" id="PTHR23321:SF26">
    <property type="entry name" value="SMALL RIBOSOMAL SUBUNIT PROTEIN US15M"/>
    <property type="match status" value="1"/>
</dbReference>
<dbReference type="EMBL" id="NHMM01000004">
    <property type="protein sequence ID" value="OUT22052.1"/>
    <property type="molecule type" value="Genomic_DNA"/>
</dbReference>
<dbReference type="SUPFAM" id="SSF47060">
    <property type="entry name" value="S15/NS1 RNA-binding domain"/>
    <property type="match status" value="1"/>
</dbReference>
<reference evidence="4 9" key="4">
    <citation type="submission" date="2018-06" db="EMBL/GenBank/DDBJ databases">
        <title>Population genomics shows no distinction between pathogenic Candida krusei and environmental Pichia kudriavzevii: One species, four names.</title>
        <authorList>
            <person name="Douglass A.P."/>
            <person name="Offei B."/>
            <person name="Braun-Galleani S."/>
            <person name="Coughlan A.Y."/>
            <person name="Martos A."/>
            <person name="Ortiz-Merino R.A."/>
            <person name="Byrne K.P."/>
            <person name="Wolfe K.H."/>
        </authorList>
    </citation>
    <scope>NUCLEOTIDE SEQUENCE [LARGE SCALE GENOMIC DNA]</scope>
    <source>
        <strain evidence="4 9">CBS573</strain>
    </source>
</reference>
<dbReference type="GO" id="GO:1990904">
    <property type="term" value="C:ribonucleoprotein complex"/>
    <property type="evidence" value="ECO:0007669"/>
    <property type="project" value="UniProtKB-KW"/>
</dbReference>
<dbReference type="SMART" id="SM01387">
    <property type="entry name" value="Ribosomal_S15"/>
    <property type="match status" value="1"/>
</dbReference>
<reference evidence="7" key="1">
    <citation type="journal article" date="2017" name="Genome Announc.">
        <title>Genome sequences of Cyberlindnera fabianii 65, Pichia kudriavzevii 129, and Saccharomyces cerevisiae 131 isolated from fermented masau fruits in Zimbabwe.</title>
        <authorList>
            <person name="van Rijswijck I.M.H."/>
            <person name="Derks M.F.L."/>
            <person name="Abee T."/>
            <person name="de Ridder D."/>
            <person name="Smid E.J."/>
        </authorList>
    </citation>
    <scope>NUCLEOTIDE SEQUENCE [LARGE SCALE GENOMIC DNA]</scope>
    <source>
        <strain evidence="7">129</strain>
    </source>
</reference>
<sequence>MFASNIRSAVGTSLTAARAVSSVQVRSLATVQRVLSKSEKKLRKTEKKKKNIAFKNSVEAKKEKVDPVLGKPNNMFIQRLKSEIEEPNVLIHGYEFNDVDKLLYGAKQYRLEQLKQLNSTEDILQATEKEEQMKRDILFRILTLRNADNEEKQKKLRQLAVSEFQRFEGDTGSSEVQAAVMTVEIYNLMDHIKKNPQDLLHIRKVRMLTQKRQRILRYLKRDNAQKYFWTIEKLGLTDENVHMEFNMDKRYMDEFEIWPGRQMVKLNKRENEEIKKKRRLEKQAIRKALNSHAASNDGVSA</sequence>
<keyword evidence="9" id="KW-1185">Reference proteome</keyword>
<dbReference type="Proteomes" id="UP000195871">
    <property type="component" value="Unassembled WGS sequence"/>
</dbReference>
<reference evidence="5" key="2">
    <citation type="submission" date="2017-01" db="EMBL/GenBank/DDBJ databases">
        <authorList>
            <person name="Mah S.A."/>
            <person name="Swanson W.J."/>
            <person name="Moy G.W."/>
            <person name="Vacquier V.D."/>
        </authorList>
    </citation>
    <scope>NUCLEOTIDE SEQUENCE [LARGE SCALE GENOMIC DNA]</scope>
    <source>
        <strain evidence="5">129</strain>
    </source>
</reference>
<reference evidence="6 8" key="3">
    <citation type="submission" date="2017-05" db="EMBL/GenBank/DDBJ databases">
        <title>The Genome Sequence of Candida krusei Ckrusei653.</title>
        <authorList>
            <person name="Cuomo C."/>
            <person name="Forche A."/>
            <person name="Young S."/>
            <person name="Abouelleil A."/>
            <person name="Cao P."/>
            <person name="Chapman S."/>
            <person name="Cusick C."/>
            <person name="Shea T."/>
            <person name="Nusbaum C."/>
            <person name="Birren B."/>
        </authorList>
    </citation>
    <scope>NUCLEOTIDE SEQUENCE [LARGE SCALE GENOMIC DNA]</scope>
    <source>
        <strain evidence="6 8">Ckrusei653</strain>
    </source>
</reference>
<dbReference type="VEuPathDB" id="FungiDB:C5L36_0E02160"/>
<evidence type="ECO:0000256" key="2">
    <source>
        <dbReference type="ARBA" id="ARBA00022980"/>
    </source>
</evidence>
<dbReference type="InterPro" id="IPR009068">
    <property type="entry name" value="uS15_NS1_RNA-bd_sf"/>
</dbReference>
<evidence type="ECO:0008006" key="10">
    <source>
        <dbReference type="Google" id="ProtNLM"/>
    </source>
</evidence>
<gene>
    <name evidence="5" type="ORF">BOH78_0166</name>
    <name evidence="4" type="ORF">C5L36_0E02160</name>
    <name evidence="6" type="ORF">CAS74_003040</name>
</gene>
<dbReference type="OrthoDB" id="441444at2759"/>
<evidence type="ECO:0000313" key="8">
    <source>
        <dbReference type="Proteomes" id="UP000195871"/>
    </source>
</evidence>
<evidence type="ECO:0000313" key="6">
    <source>
        <dbReference type="EMBL" id="OUT22052.1"/>
    </source>
</evidence>
<comment type="similarity">
    <text evidence="1">Belongs to the universal ribosomal protein uS15 family.</text>
</comment>
<dbReference type="Proteomes" id="UP000249293">
    <property type="component" value="Chromosome 5"/>
</dbReference>
<organism evidence="5 7">
    <name type="scientific">Pichia kudriavzevii</name>
    <name type="common">Yeast</name>
    <name type="synonym">Issatchenkia orientalis</name>
    <dbReference type="NCBI Taxonomy" id="4909"/>
    <lineage>
        <taxon>Eukaryota</taxon>
        <taxon>Fungi</taxon>
        <taxon>Dikarya</taxon>
        <taxon>Ascomycota</taxon>
        <taxon>Saccharomycotina</taxon>
        <taxon>Pichiomycetes</taxon>
        <taxon>Pichiales</taxon>
        <taxon>Pichiaceae</taxon>
        <taxon>Pichia</taxon>
    </lineage>
</organism>